<dbReference type="Gene3D" id="1.10.357.10">
    <property type="entry name" value="Tetracycline Repressor, domain 2"/>
    <property type="match status" value="1"/>
</dbReference>
<dbReference type="InterPro" id="IPR009057">
    <property type="entry name" value="Homeodomain-like_sf"/>
</dbReference>
<evidence type="ECO:0000256" key="2">
    <source>
        <dbReference type="PROSITE-ProRule" id="PRU00335"/>
    </source>
</evidence>
<dbReference type="InterPro" id="IPR050624">
    <property type="entry name" value="HTH-type_Tx_Regulator"/>
</dbReference>
<comment type="caution">
    <text evidence="4">The sequence shown here is derived from an EMBL/GenBank/DDBJ whole genome shotgun (WGS) entry which is preliminary data.</text>
</comment>
<dbReference type="InterPro" id="IPR039532">
    <property type="entry name" value="TetR_C_Firmicutes"/>
</dbReference>
<dbReference type="Pfam" id="PF00440">
    <property type="entry name" value="TetR_N"/>
    <property type="match status" value="1"/>
</dbReference>
<dbReference type="Proteomes" id="UP000535838">
    <property type="component" value="Unassembled WGS sequence"/>
</dbReference>
<dbReference type="PANTHER" id="PTHR43479">
    <property type="entry name" value="ACREF/ENVCD OPERON REPRESSOR-RELATED"/>
    <property type="match status" value="1"/>
</dbReference>
<proteinExistence type="predicted"/>
<reference evidence="4 5" key="1">
    <citation type="submission" date="2020-08" db="EMBL/GenBank/DDBJ databases">
        <title>Cohnella phylogeny.</title>
        <authorList>
            <person name="Dunlap C."/>
        </authorList>
    </citation>
    <scope>NUCLEOTIDE SEQUENCE [LARGE SCALE GENOMIC DNA]</scope>
    <source>
        <strain evidence="4 5">DSM 25241</strain>
    </source>
</reference>
<gene>
    <name evidence="4" type="ORF">H7B67_05780</name>
</gene>
<dbReference type="PROSITE" id="PS50977">
    <property type="entry name" value="HTH_TETR_2"/>
    <property type="match status" value="1"/>
</dbReference>
<evidence type="ECO:0000313" key="5">
    <source>
        <dbReference type="Proteomes" id="UP000535838"/>
    </source>
</evidence>
<accession>A0A841SUQ4</accession>
<evidence type="ECO:0000313" key="4">
    <source>
        <dbReference type="EMBL" id="MBB6633610.1"/>
    </source>
</evidence>
<protein>
    <submittedName>
        <fullName evidence="4">TetR/AcrR family transcriptional regulator</fullName>
    </submittedName>
</protein>
<dbReference type="RefSeq" id="WP_185118845.1">
    <property type="nucleotide sequence ID" value="NZ_JACJVQ010000005.1"/>
</dbReference>
<dbReference type="EMBL" id="JACJVQ010000005">
    <property type="protein sequence ID" value="MBB6633610.1"/>
    <property type="molecule type" value="Genomic_DNA"/>
</dbReference>
<evidence type="ECO:0000256" key="1">
    <source>
        <dbReference type="ARBA" id="ARBA00023125"/>
    </source>
</evidence>
<name>A0A841SUQ4_9BACL</name>
<evidence type="ECO:0000259" key="3">
    <source>
        <dbReference type="PROSITE" id="PS50977"/>
    </source>
</evidence>
<dbReference type="PANTHER" id="PTHR43479:SF16">
    <property type="entry name" value="HTH TETR-TYPE DOMAIN-CONTAINING PROTEIN"/>
    <property type="match status" value="1"/>
</dbReference>
<organism evidence="4 5">
    <name type="scientific">Cohnella thailandensis</name>
    <dbReference type="NCBI Taxonomy" id="557557"/>
    <lineage>
        <taxon>Bacteria</taxon>
        <taxon>Bacillati</taxon>
        <taxon>Bacillota</taxon>
        <taxon>Bacilli</taxon>
        <taxon>Bacillales</taxon>
        <taxon>Paenibacillaceae</taxon>
        <taxon>Cohnella</taxon>
    </lineage>
</organism>
<sequence length="190" mass="22196">MSKKNSESASTDLRVRRTHKLLWEALLRLFQRHPYESITVQQICDEAMVHRTTFYNHFEDKDHLLMYGLEQIDKQFSQESVRDRLLKPTQTAEKIMDENKFTPLKTSESDGKISRMLYKHGMEGLKKDLRELEESGVKFPLPLEVIAAFVSGARIALCAWWMENGRKESAAQIDEYLQQMINPKLFSKDA</sequence>
<keyword evidence="1 2" id="KW-0238">DNA-binding</keyword>
<dbReference type="SUPFAM" id="SSF46689">
    <property type="entry name" value="Homeodomain-like"/>
    <property type="match status" value="1"/>
</dbReference>
<dbReference type="AlphaFoldDB" id="A0A841SUQ4"/>
<feature type="DNA-binding region" description="H-T-H motif" evidence="2">
    <location>
        <begin position="39"/>
        <end position="58"/>
    </location>
</feature>
<keyword evidence="5" id="KW-1185">Reference proteome</keyword>
<dbReference type="Pfam" id="PF14278">
    <property type="entry name" value="TetR_C_8"/>
    <property type="match status" value="1"/>
</dbReference>
<dbReference type="InterPro" id="IPR001647">
    <property type="entry name" value="HTH_TetR"/>
</dbReference>
<feature type="domain" description="HTH tetR-type" evidence="3">
    <location>
        <begin position="16"/>
        <end position="76"/>
    </location>
</feature>
<dbReference type="GO" id="GO:0003677">
    <property type="term" value="F:DNA binding"/>
    <property type="evidence" value="ECO:0007669"/>
    <property type="project" value="UniProtKB-UniRule"/>
</dbReference>